<comment type="caution">
    <text evidence="2">The sequence shown here is derived from an EMBL/GenBank/DDBJ whole genome shotgun (WGS) entry which is preliminary data.</text>
</comment>
<name>A0A5C8Z0Z3_9GAMM</name>
<proteinExistence type="predicted"/>
<dbReference type="Proteomes" id="UP000321764">
    <property type="component" value="Unassembled WGS sequence"/>
</dbReference>
<evidence type="ECO:0000313" key="2">
    <source>
        <dbReference type="EMBL" id="TXR51822.1"/>
    </source>
</evidence>
<evidence type="ECO:0000256" key="1">
    <source>
        <dbReference type="SAM" id="MobiDB-lite"/>
    </source>
</evidence>
<dbReference type="RefSeq" id="WP_147714419.1">
    <property type="nucleotide sequence ID" value="NZ_VKAD01000002.1"/>
</dbReference>
<dbReference type="AlphaFoldDB" id="A0A5C8Z0Z3"/>
<organism evidence="2 3">
    <name type="scientific">Reinekea thalattae</name>
    <dbReference type="NCBI Taxonomy" id="2593301"/>
    <lineage>
        <taxon>Bacteria</taxon>
        <taxon>Pseudomonadati</taxon>
        <taxon>Pseudomonadota</taxon>
        <taxon>Gammaproteobacteria</taxon>
        <taxon>Oceanospirillales</taxon>
        <taxon>Saccharospirillaceae</taxon>
        <taxon>Reinekea</taxon>
    </lineage>
</organism>
<evidence type="ECO:0000313" key="3">
    <source>
        <dbReference type="Proteomes" id="UP000321764"/>
    </source>
</evidence>
<feature type="region of interest" description="Disordered" evidence="1">
    <location>
        <begin position="76"/>
        <end position="104"/>
    </location>
</feature>
<dbReference type="EMBL" id="VKAD01000002">
    <property type="protein sequence ID" value="TXR51822.1"/>
    <property type="molecule type" value="Genomic_DNA"/>
</dbReference>
<dbReference type="OrthoDB" id="6198307at2"/>
<keyword evidence="3" id="KW-1185">Reference proteome</keyword>
<sequence>MSTTAQSAKAWLEEKKPSQQEVAQMIEKLEQRIEKWTGDDEEIQGSIEAADVLQSHLEQLSAPIESNADAKLDTTSLIPDATPADLDPTTKRQLFNDLKNKLQS</sequence>
<gene>
    <name evidence="2" type="ORF">FME95_10340</name>
</gene>
<reference evidence="2 3" key="1">
    <citation type="submission" date="2019-07" db="EMBL/GenBank/DDBJ databases">
        <title>Reinekea sp. strain SSH23 genome sequencing and assembly.</title>
        <authorList>
            <person name="Kim I."/>
        </authorList>
    </citation>
    <scope>NUCLEOTIDE SEQUENCE [LARGE SCALE GENOMIC DNA]</scope>
    <source>
        <strain evidence="2 3">SSH23</strain>
    </source>
</reference>
<accession>A0A5C8Z0Z3</accession>
<protein>
    <submittedName>
        <fullName evidence="2">Uncharacterized protein</fullName>
    </submittedName>
</protein>